<organism evidence="1 2">
    <name type="scientific">Nonomuraea wenchangensis</name>
    <dbReference type="NCBI Taxonomy" id="568860"/>
    <lineage>
        <taxon>Bacteria</taxon>
        <taxon>Bacillati</taxon>
        <taxon>Actinomycetota</taxon>
        <taxon>Actinomycetes</taxon>
        <taxon>Streptosporangiales</taxon>
        <taxon>Streptosporangiaceae</taxon>
        <taxon>Nonomuraea</taxon>
    </lineage>
</organism>
<dbReference type="Gene3D" id="1.10.357.10">
    <property type="entry name" value="Tetracycline Repressor, domain 2"/>
    <property type="match status" value="1"/>
</dbReference>
<evidence type="ECO:0000313" key="1">
    <source>
        <dbReference type="EMBL" id="SEU42679.1"/>
    </source>
</evidence>
<name>A0A1I0LQP1_9ACTN</name>
<accession>A0A1I0LQP1</accession>
<dbReference type="AlphaFoldDB" id="A0A1I0LQP1"/>
<keyword evidence="2" id="KW-1185">Reference proteome</keyword>
<sequence>MTGVVVDRYLLKLGAVADAPAEDILALLRPCFESLTRD</sequence>
<dbReference type="Proteomes" id="UP000199361">
    <property type="component" value="Unassembled WGS sequence"/>
</dbReference>
<protein>
    <submittedName>
        <fullName evidence="1">Uncharacterized protein</fullName>
    </submittedName>
</protein>
<dbReference type="EMBL" id="FOHX01000020">
    <property type="protein sequence ID" value="SEU42679.1"/>
    <property type="molecule type" value="Genomic_DNA"/>
</dbReference>
<reference evidence="1 2" key="1">
    <citation type="submission" date="2016-10" db="EMBL/GenBank/DDBJ databases">
        <authorList>
            <person name="de Groot N.N."/>
        </authorList>
    </citation>
    <scope>NUCLEOTIDE SEQUENCE [LARGE SCALE GENOMIC DNA]</scope>
    <source>
        <strain evidence="1 2">CGMCC 4.5598</strain>
    </source>
</reference>
<gene>
    <name evidence="1" type="ORF">SAMN05421811_120108</name>
</gene>
<proteinExistence type="predicted"/>
<evidence type="ECO:0000313" key="2">
    <source>
        <dbReference type="Proteomes" id="UP000199361"/>
    </source>
</evidence>
<dbReference type="STRING" id="568860.SAMN05421811_120108"/>